<feature type="chain" id="PRO_5029462131" description="Secreted protein" evidence="1">
    <location>
        <begin position="24"/>
        <end position="169"/>
    </location>
</feature>
<sequence length="169" mass="18427">MPFSKFLLLSSVLALLNLVPVCPRAVLPGFGGIPLCPVSLTANLVLPQYPALRSVTYFAPQRPRWSLAALLPHTTMWVAPWRLPLTSPSATAALPALHATPDPVLCQCKASLGCLDLSLSLVRVSSILAQRWRKCRWGNATATKPIVLCPVLKVFSETSQTSDFYRYGL</sequence>
<gene>
    <name evidence="2" type="ORF">HJG63_010917</name>
</gene>
<evidence type="ECO:0000313" key="2">
    <source>
        <dbReference type="EMBL" id="KAF6474748.1"/>
    </source>
</evidence>
<proteinExistence type="predicted"/>
<organism evidence="2 3">
    <name type="scientific">Rousettus aegyptiacus</name>
    <name type="common">Egyptian fruit bat</name>
    <name type="synonym">Pteropus aegyptiacus</name>
    <dbReference type="NCBI Taxonomy" id="9407"/>
    <lineage>
        <taxon>Eukaryota</taxon>
        <taxon>Metazoa</taxon>
        <taxon>Chordata</taxon>
        <taxon>Craniata</taxon>
        <taxon>Vertebrata</taxon>
        <taxon>Euteleostomi</taxon>
        <taxon>Mammalia</taxon>
        <taxon>Eutheria</taxon>
        <taxon>Laurasiatheria</taxon>
        <taxon>Chiroptera</taxon>
        <taxon>Yinpterochiroptera</taxon>
        <taxon>Pteropodoidea</taxon>
        <taxon>Pteropodidae</taxon>
        <taxon>Rousettinae</taxon>
        <taxon>Rousettus</taxon>
    </lineage>
</organism>
<protein>
    <recommendedName>
        <fullName evidence="4">Secreted protein</fullName>
    </recommendedName>
</protein>
<name>A0A7J8HRQ0_ROUAE</name>
<feature type="signal peptide" evidence="1">
    <location>
        <begin position="1"/>
        <end position="23"/>
    </location>
</feature>
<evidence type="ECO:0000256" key="1">
    <source>
        <dbReference type="SAM" id="SignalP"/>
    </source>
</evidence>
<keyword evidence="1" id="KW-0732">Signal</keyword>
<evidence type="ECO:0000313" key="3">
    <source>
        <dbReference type="Proteomes" id="UP000593571"/>
    </source>
</evidence>
<dbReference type="Proteomes" id="UP000593571">
    <property type="component" value="Unassembled WGS sequence"/>
</dbReference>
<evidence type="ECO:0008006" key="4">
    <source>
        <dbReference type="Google" id="ProtNLM"/>
    </source>
</evidence>
<reference evidence="2 3" key="1">
    <citation type="journal article" date="2020" name="Nature">
        <title>Six reference-quality genomes reveal evolution of bat adaptations.</title>
        <authorList>
            <person name="Jebb D."/>
            <person name="Huang Z."/>
            <person name="Pippel M."/>
            <person name="Hughes G.M."/>
            <person name="Lavrichenko K."/>
            <person name="Devanna P."/>
            <person name="Winkler S."/>
            <person name="Jermiin L.S."/>
            <person name="Skirmuntt E.C."/>
            <person name="Katzourakis A."/>
            <person name="Burkitt-Gray L."/>
            <person name="Ray D.A."/>
            <person name="Sullivan K.A.M."/>
            <person name="Roscito J.G."/>
            <person name="Kirilenko B.M."/>
            <person name="Davalos L.M."/>
            <person name="Corthals A.P."/>
            <person name="Power M.L."/>
            <person name="Jones G."/>
            <person name="Ransome R.D."/>
            <person name="Dechmann D.K.N."/>
            <person name="Locatelli A.G."/>
            <person name="Puechmaille S.J."/>
            <person name="Fedrigo O."/>
            <person name="Jarvis E.D."/>
            <person name="Hiller M."/>
            <person name="Vernes S.C."/>
            <person name="Myers E.W."/>
            <person name="Teeling E.C."/>
        </authorList>
    </citation>
    <scope>NUCLEOTIDE SEQUENCE [LARGE SCALE GENOMIC DNA]</scope>
    <source>
        <strain evidence="2">MRouAeg1</strain>
        <tissue evidence="2">Muscle</tissue>
    </source>
</reference>
<dbReference type="AlphaFoldDB" id="A0A7J8HRQ0"/>
<keyword evidence="3" id="KW-1185">Reference proteome</keyword>
<dbReference type="EMBL" id="JACASE010000004">
    <property type="protein sequence ID" value="KAF6474748.1"/>
    <property type="molecule type" value="Genomic_DNA"/>
</dbReference>
<accession>A0A7J8HRQ0</accession>
<comment type="caution">
    <text evidence="2">The sequence shown here is derived from an EMBL/GenBank/DDBJ whole genome shotgun (WGS) entry which is preliminary data.</text>
</comment>